<dbReference type="STRING" id="56723.ENSLBEP00000017106"/>
<keyword evidence="10" id="KW-0539">Nucleus</keyword>
<feature type="compositionally biased region" description="Polar residues" evidence="12">
    <location>
        <begin position="177"/>
        <end position="186"/>
    </location>
</feature>
<dbReference type="PANTHER" id="PTHR23235:SF65">
    <property type="entry name" value="KRUEPPEL-LIKE FACTOR 11"/>
    <property type="match status" value="1"/>
</dbReference>
<dbReference type="GO" id="GO:0008270">
    <property type="term" value="F:zinc ion binding"/>
    <property type="evidence" value="ECO:0007669"/>
    <property type="project" value="UniProtKB-KW"/>
</dbReference>
<feature type="region of interest" description="Disordered" evidence="12">
    <location>
        <begin position="431"/>
        <end position="457"/>
    </location>
</feature>
<feature type="domain" description="C2H2-type" evidence="13">
    <location>
        <begin position="392"/>
        <end position="419"/>
    </location>
</feature>
<evidence type="ECO:0000256" key="1">
    <source>
        <dbReference type="ARBA" id="ARBA00004123"/>
    </source>
</evidence>
<dbReference type="Gene3D" id="3.30.160.60">
    <property type="entry name" value="Classic Zinc Finger"/>
    <property type="match status" value="3"/>
</dbReference>
<evidence type="ECO:0000256" key="7">
    <source>
        <dbReference type="ARBA" id="ARBA00023015"/>
    </source>
</evidence>
<keyword evidence="4" id="KW-0677">Repeat</keyword>
<keyword evidence="8" id="KW-0238">DNA-binding</keyword>
<dbReference type="CDD" id="cd21584">
    <property type="entry name" value="KLF11_N"/>
    <property type="match status" value="1"/>
</dbReference>
<evidence type="ECO:0000256" key="10">
    <source>
        <dbReference type="ARBA" id="ARBA00023242"/>
    </source>
</evidence>
<dbReference type="GO" id="GO:0000978">
    <property type="term" value="F:RNA polymerase II cis-regulatory region sequence-specific DNA binding"/>
    <property type="evidence" value="ECO:0007669"/>
    <property type="project" value="TreeGrafter"/>
</dbReference>
<evidence type="ECO:0000256" key="5">
    <source>
        <dbReference type="ARBA" id="ARBA00022771"/>
    </source>
</evidence>
<evidence type="ECO:0000259" key="13">
    <source>
        <dbReference type="PROSITE" id="PS50157"/>
    </source>
</evidence>
<dbReference type="InParanoid" id="A0A3Q3FAW9"/>
<sequence length="457" mass="50124">RVLPPAGACCEHDNNQTVCNITSNLEYTDLEAAEALVCMSSWGQGHFISSNRPNPCKPRPLTPASDSCDSLLPPELPEPPKDFVSLSSLVMYDPPLTAQALLRLQHPAPARLWPRNTVCPGSINLSWHPFLRRPPTSPPLPQPCRAMATSVIRHTADSTPCQHRIPVAPNPEKTRDTVTQQQQQHITKTETNTPPSPPQTSPSKNSLDNASTPTFYNTQPQNNPHTPATMFPSSVTSSQIICQMFPVTSQSGIISAFIPGQSLIVGSAVPQGTMMLVLPQSSVSQAPHCTQTVMTLGNTKLLPLAPAPVYVPAGPSGGTTATKMDFSRRRNYVCNFPGCRKTYFKSSHLKAHLRTHTGEKPFSCSWDGCDKRFARSDELSRHRRTHTGEKKFVCPVCERRFMRSDHLTKHARRHMTTKKVPSWQADVRSLNKMAPGKPPSSKPGLATLSMLVPASSK</sequence>
<dbReference type="PANTHER" id="PTHR23235">
    <property type="entry name" value="KRUEPPEL-LIKE TRANSCRIPTION FACTOR"/>
    <property type="match status" value="1"/>
</dbReference>
<protein>
    <submittedName>
        <fullName evidence="14">Kruppel like factor 11b</fullName>
    </submittedName>
</protein>
<feature type="compositionally biased region" description="Polar residues" evidence="12">
    <location>
        <begin position="207"/>
        <end position="231"/>
    </location>
</feature>
<keyword evidence="2" id="KW-0678">Repressor</keyword>
<evidence type="ECO:0000313" key="14">
    <source>
        <dbReference type="Ensembl" id="ENSLBEP00000017106.1"/>
    </source>
</evidence>
<reference evidence="14" key="2">
    <citation type="submission" date="2025-09" db="UniProtKB">
        <authorList>
            <consortium name="Ensembl"/>
        </authorList>
    </citation>
    <scope>IDENTIFICATION</scope>
</reference>
<dbReference type="PROSITE" id="PS00028">
    <property type="entry name" value="ZINC_FINGER_C2H2_1"/>
    <property type="match status" value="3"/>
</dbReference>
<feature type="domain" description="C2H2-type" evidence="13">
    <location>
        <begin position="362"/>
        <end position="391"/>
    </location>
</feature>
<comment type="subcellular location">
    <subcellularLocation>
        <location evidence="1">Nucleus</location>
    </subcellularLocation>
</comment>
<dbReference type="SUPFAM" id="SSF57667">
    <property type="entry name" value="beta-beta-alpha zinc fingers"/>
    <property type="match status" value="2"/>
</dbReference>
<dbReference type="InterPro" id="IPR036236">
    <property type="entry name" value="Znf_C2H2_sf"/>
</dbReference>
<name>A0A3Q3FAW9_9LABR</name>
<keyword evidence="9" id="KW-0804">Transcription</keyword>
<evidence type="ECO:0000256" key="8">
    <source>
        <dbReference type="ARBA" id="ARBA00023125"/>
    </source>
</evidence>
<dbReference type="InterPro" id="IPR013087">
    <property type="entry name" value="Znf_C2H2_type"/>
</dbReference>
<dbReference type="GO" id="GO:0005634">
    <property type="term" value="C:nucleus"/>
    <property type="evidence" value="ECO:0007669"/>
    <property type="project" value="UniProtKB-SubCell"/>
</dbReference>
<keyword evidence="15" id="KW-1185">Reference proteome</keyword>
<dbReference type="FunFam" id="3.30.160.60:FF:000018">
    <property type="entry name" value="Krueppel-like factor 15"/>
    <property type="match status" value="1"/>
</dbReference>
<keyword evidence="5 11" id="KW-0863">Zinc-finger</keyword>
<evidence type="ECO:0000256" key="9">
    <source>
        <dbReference type="ARBA" id="ARBA00023163"/>
    </source>
</evidence>
<evidence type="ECO:0000256" key="4">
    <source>
        <dbReference type="ARBA" id="ARBA00022737"/>
    </source>
</evidence>
<keyword evidence="6" id="KW-0862">Zinc</keyword>
<dbReference type="Proteomes" id="UP000261660">
    <property type="component" value="Unplaced"/>
</dbReference>
<dbReference type="FunFam" id="3.30.160.60:FF:000134">
    <property type="entry name" value="Krueppel-like factor 11"/>
    <property type="match status" value="1"/>
</dbReference>
<accession>A0A3Q3FAW9</accession>
<feature type="region of interest" description="Disordered" evidence="12">
    <location>
        <begin position="155"/>
        <end position="231"/>
    </location>
</feature>
<proteinExistence type="predicted"/>
<feature type="domain" description="C2H2-type" evidence="13">
    <location>
        <begin position="332"/>
        <end position="361"/>
    </location>
</feature>
<keyword evidence="7" id="KW-0805">Transcription regulation</keyword>
<evidence type="ECO:0000256" key="11">
    <source>
        <dbReference type="PROSITE-ProRule" id="PRU00042"/>
    </source>
</evidence>
<dbReference type="GeneTree" id="ENSGT00940000155982"/>
<evidence type="ECO:0000256" key="3">
    <source>
        <dbReference type="ARBA" id="ARBA00022723"/>
    </source>
</evidence>
<dbReference type="Pfam" id="PF00096">
    <property type="entry name" value="zf-C2H2"/>
    <property type="match status" value="3"/>
</dbReference>
<reference evidence="14" key="1">
    <citation type="submission" date="2025-08" db="UniProtKB">
        <authorList>
            <consortium name="Ensembl"/>
        </authorList>
    </citation>
    <scope>IDENTIFICATION</scope>
</reference>
<evidence type="ECO:0000256" key="2">
    <source>
        <dbReference type="ARBA" id="ARBA00022491"/>
    </source>
</evidence>
<evidence type="ECO:0000313" key="15">
    <source>
        <dbReference type="Proteomes" id="UP000261660"/>
    </source>
</evidence>
<organism evidence="14 15">
    <name type="scientific">Labrus bergylta</name>
    <name type="common">ballan wrasse</name>
    <dbReference type="NCBI Taxonomy" id="56723"/>
    <lineage>
        <taxon>Eukaryota</taxon>
        <taxon>Metazoa</taxon>
        <taxon>Chordata</taxon>
        <taxon>Craniata</taxon>
        <taxon>Vertebrata</taxon>
        <taxon>Euteleostomi</taxon>
        <taxon>Actinopterygii</taxon>
        <taxon>Neopterygii</taxon>
        <taxon>Teleostei</taxon>
        <taxon>Neoteleostei</taxon>
        <taxon>Acanthomorphata</taxon>
        <taxon>Eupercaria</taxon>
        <taxon>Labriformes</taxon>
        <taxon>Labridae</taxon>
        <taxon>Labrus</taxon>
    </lineage>
</organism>
<evidence type="ECO:0000256" key="12">
    <source>
        <dbReference type="SAM" id="MobiDB-lite"/>
    </source>
</evidence>
<dbReference type="PROSITE" id="PS50157">
    <property type="entry name" value="ZINC_FINGER_C2H2_2"/>
    <property type="match status" value="3"/>
</dbReference>
<evidence type="ECO:0000256" key="6">
    <source>
        <dbReference type="ARBA" id="ARBA00022833"/>
    </source>
</evidence>
<dbReference type="Ensembl" id="ENSLBET00000018072.1">
    <property type="protein sequence ID" value="ENSLBEP00000017106.1"/>
    <property type="gene ID" value="ENSLBEG00000013189.1"/>
</dbReference>
<dbReference type="FunFam" id="3.30.160.60:FF:000205">
    <property type="entry name" value="Putative Krueppel-like factor 10"/>
    <property type="match status" value="1"/>
</dbReference>
<dbReference type="SMART" id="SM00355">
    <property type="entry name" value="ZnF_C2H2"/>
    <property type="match status" value="3"/>
</dbReference>
<dbReference type="GO" id="GO:0000981">
    <property type="term" value="F:DNA-binding transcription factor activity, RNA polymerase II-specific"/>
    <property type="evidence" value="ECO:0007669"/>
    <property type="project" value="TreeGrafter"/>
</dbReference>
<keyword evidence="3" id="KW-0479">Metal-binding</keyword>
<dbReference type="AlphaFoldDB" id="A0A3Q3FAW9"/>